<evidence type="ECO:0000313" key="4">
    <source>
        <dbReference type="Proteomes" id="UP000215914"/>
    </source>
</evidence>
<sequence length="271" mass="30985">MPLNSTTCALNAVESQATRVRHAFCAFFRGDVNCQGKRTDVTRGNERHVTHGTRTQRRKSEDNEELPHHHTRNCFPGKTVLAIGDPSRNVIEMIFRSATTDTTKYSITIKQVIKLINSNETLERFEKFREDVKNRAYDHHNKHPRNIVDGNEKLMFYGTKLTHSKKFGTSKLFKDSICSIIKPGFYDPKKNAGIWLTTNSQDVIIANANAEMMKGEMAIVVCRVISGRIMNDSDEEDYDSIEGVKPNYLFVKDTSAVLPCFVIILKCRYFR</sequence>
<accession>A0A251V7I0</accession>
<dbReference type="EMBL" id="CM007892">
    <property type="protein sequence ID" value="OTG31560.1"/>
    <property type="molecule type" value="Genomic_DNA"/>
</dbReference>
<dbReference type="Gramene" id="mRNA:HanXRQr2_Chr03g0118371">
    <property type="protein sequence ID" value="mRNA:HanXRQr2_Chr03g0118371"/>
    <property type="gene ID" value="HanXRQr2_Chr03g0118371"/>
</dbReference>
<dbReference type="PANTHER" id="PTHR31681">
    <property type="entry name" value="C2H2-LIKE ZINC FINGER PROTEIN"/>
    <property type="match status" value="1"/>
</dbReference>
<name>A0A251V7I0_HELAN</name>
<dbReference type="OMA" id="CENHICG"/>
<reference evidence="2 4" key="1">
    <citation type="journal article" date="2017" name="Nature">
        <title>The sunflower genome provides insights into oil metabolism, flowering and Asterid evolution.</title>
        <authorList>
            <person name="Badouin H."/>
            <person name="Gouzy J."/>
            <person name="Grassa C.J."/>
            <person name="Murat F."/>
            <person name="Staton S.E."/>
            <person name="Cottret L."/>
            <person name="Lelandais-Briere C."/>
            <person name="Owens G.L."/>
            <person name="Carrere S."/>
            <person name="Mayjonade B."/>
            <person name="Legrand L."/>
            <person name="Gill N."/>
            <person name="Kane N.C."/>
            <person name="Bowers J.E."/>
            <person name="Hubner S."/>
            <person name="Bellec A."/>
            <person name="Berard A."/>
            <person name="Berges H."/>
            <person name="Blanchet N."/>
            <person name="Boniface M.C."/>
            <person name="Brunel D."/>
            <person name="Catrice O."/>
            <person name="Chaidir N."/>
            <person name="Claudel C."/>
            <person name="Donnadieu C."/>
            <person name="Faraut T."/>
            <person name="Fievet G."/>
            <person name="Helmstetter N."/>
            <person name="King M."/>
            <person name="Knapp S.J."/>
            <person name="Lai Z."/>
            <person name="Le Paslier M.C."/>
            <person name="Lippi Y."/>
            <person name="Lorenzon L."/>
            <person name="Mandel J.R."/>
            <person name="Marage G."/>
            <person name="Marchand G."/>
            <person name="Marquand E."/>
            <person name="Bret-Mestries E."/>
            <person name="Morien E."/>
            <person name="Nambeesan S."/>
            <person name="Nguyen T."/>
            <person name="Pegot-Espagnet P."/>
            <person name="Pouilly N."/>
            <person name="Raftis F."/>
            <person name="Sallet E."/>
            <person name="Schiex T."/>
            <person name="Thomas J."/>
            <person name="Vandecasteele C."/>
            <person name="Vares D."/>
            <person name="Vear F."/>
            <person name="Vautrin S."/>
            <person name="Crespi M."/>
            <person name="Mangin B."/>
            <person name="Burke J.M."/>
            <person name="Salse J."/>
            <person name="Munos S."/>
            <person name="Vincourt P."/>
            <person name="Rieseberg L.H."/>
            <person name="Langlade N.B."/>
        </authorList>
    </citation>
    <scope>NUCLEOTIDE SEQUENCE [LARGE SCALE GENOMIC DNA]</scope>
    <source>
        <strain evidence="4">cv. SF193</strain>
        <tissue evidence="2">Leaves</tissue>
    </source>
</reference>
<reference evidence="3" key="2">
    <citation type="submission" date="2017-02" db="EMBL/GenBank/DDBJ databases">
        <title>Sunflower complete genome.</title>
        <authorList>
            <person name="Langlade N."/>
            <person name="Munos S."/>
        </authorList>
    </citation>
    <scope>NUCLEOTIDE SEQUENCE [LARGE SCALE GENOMIC DNA]</scope>
    <source>
        <tissue evidence="3">Leaves</tissue>
    </source>
</reference>
<evidence type="ECO:0000313" key="2">
    <source>
        <dbReference type="EMBL" id="KAF5815045.1"/>
    </source>
</evidence>
<protein>
    <submittedName>
        <fullName evidence="3">Putative poly(ADP-ribose) polymerase, catalytic domain-containing protein</fullName>
    </submittedName>
</protein>
<dbReference type="EMBL" id="MNCJ02000318">
    <property type="protein sequence ID" value="KAF5815045.1"/>
    <property type="molecule type" value="Genomic_DNA"/>
</dbReference>
<evidence type="ECO:0000256" key="1">
    <source>
        <dbReference type="SAM" id="MobiDB-lite"/>
    </source>
</evidence>
<keyword evidence="4" id="KW-1185">Reference proteome</keyword>
<dbReference type="PANTHER" id="PTHR31681:SF34">
    <property type="entry name" value="DUF295 DOMAIN-CONTAINING PROTEIN"/>
    <property type="match status" value="1"/>
</dbReference>
<dbReference type="Gene3D" id="3.90.228.10">
    <property type="match status" value="1"/>
</dbReference>
<reference evidence="2" key="3">
    <citation type="submission" date="2020-06" db="EMBL/GenBank/DDBJ databases">
        <title>Helianthus annuus Genome sequencing and assembly Release 2.</title>
        <authorList>
            <person name="Gouzy J."/>
            <person name="Langlade N."/>
            <person name="Munos S."/>
        </authorList>
    </citation>
    <scope>NUCLEOTIDE SEQUENCE</scope>
    <source>
        <tissue evidence="2">Leaves</tissue>
    </source>
</reference>
<dbReference type="AlphaFoldDB" id="A0A251V7I0"/>
<dbReference type="SUPFAM" id="SSF56399">
    <property type="entry name" value="ADP-ribosylation"/>
    <property type="match status" value="1"/>
</dbReference>
<dbReference type="OrthoDB" id="9514740at2759"/>
<dbReference type="Proteomes" id="UP000215914">
    <property type="component" value="Chromosome 3"/>
</dbReference>
<feature type="compositionally biased region" description="Basic and acidic residues" evidence="1">
    <location>
        <begin position="58"/>
        <end position="68"/>
    </location>
</feature>
<gene>
    <name evidence="3" type="ORF">HannXRQ_Chr03g0077031</name>
    <name evidence="2" type="ORF">HanXRQr2_Chr03g0118371</name>
</gene>
<proteinExistence type="predicted"/>
<feature type="region of interest" description="Disordered" evidence="1">
    <location>
        <begin position="43"/>
        <end position="70"/>
    </location>
</feature>
<dbReference type="InParanoid" id="A0A251V7I0"/>
<organism evidence="3 4">
    <name type="scientific">Helianthus annuus</name>
    <name type="common">Common sunflower</name>
    <dbReference type="NCBI Taxonomy" id="4232"/>
    <lineage>
        <taxon>Eukaryota</taxon>
        <taxon>Viridiplantae</taxon>
        <taxon>Streptophyta</taxon>
        <taxon>Embryophyta</taxon>
        <taxon>Tracheophyta</taxon>
        <taxon>Spermatophyta</taxon>
        <taxon>Magnoliopsida</taxon>
        <taxon>eudicotyledons</taxon>
        <taxon>Gunneridae</taxon>
        <taxon>Pentapetalae</taxon>
        <taxon>asterids</taxon>
        <taxon>campanulids</taxon>
        <taxon>Asterales</taxon>
        <taxon>Asteraceae</taxon>
        <taxon>Asteroideae</taxon>
        <taxon>Heliantheae alliance</taxon>
        <taxon>Heliantheae</taxon>
        <taxon>Helianthus</taxon>
    </lineage>
</organism>
<evidence type="ECO:0000313" key="3">
    <source>
        <dbReference type="EMBL" id="OTG31560.1"/>
    </source>
</evidence>